<comment type="caution">
    <text evidence="2">The sequence shown here is derived from an EMBL/GenBank/DDBJ whole genome shotgun (WGS) entry which is preliminary data.</text>
</comment>
<evidence type="ECO:0000256" key="1">
    <source>
        <dbReference type="SAM" id="MobiDB-lite"/>
    </source>
</evidence>
<dbReference type="Proteomes" id="UP000048965">
    <property type="component" value="Unassembled WGS sequence"/>
</dbReference>
<feature type="region of interest" description="Disordered" evidence="1">
    <location>
        <begin position="1"/>
        <end position="29"/>
    </location>
</feature>
<protein>
    <submittedName>
        <fullName evidence="2">Uncharacterized protein</fullName>
    </submittedName>
</protein>
<dbReference type="EMBL" id="BBNO01000017">
    <property type="protein sequence ID" value="GAO13032.1"/>
    <property type="molecule type" value="Genomic_DNA"/>
</dbReference>
<evidence type="ECO:0000313" key="3">
    <source>
        <dbReference type="Proteomes" id="UP000048965"/>
    </source>
</evidence>
<dbReference type="RefSeq" id="WP_158894897.1">
    <property type="nucleotide sequence ID" value="NZ_BBNO01000017.1"/>
</dbReference>
<proteinExistence type="predicted"/>
<reference evidence="3" key="1">
    <citation type="submission" date="2014-09" db="EMBL/GenBank/DDBJ databases">
        <title>Whole genome shotgun sequence of Streptomyces sp. NBRC 110027.</title>
        <authorList>
            <person name="Komaki H."/>
            <person name="Ichikawa N."/>
            <person name="Katano-Makiyama Y."/>
            <person name="Hosoyama A."/>
            <person name="Hashimoto M."/>
            <person name="Uohara A."/>
            <person name="Kitahashi Y."/>
            <person name="Ohji S."/>
            <person name="Kimura A."/>
            <person name="Yamazoe A."/>
            <person name="Igarashi Y."/>
            <person name="Fujita N."/>
        </authorList>
    </citation>
    <scope>NUCLEOTIDE SEQUENCE [LARGE SCALE GENOMIC DNA]</scope>
    <source>
        <strain evidence="3">NBRC 110027</strain>
    </source>
</reference>
<gene>
    <name evidence="2" type="ORF">TPA0598_17_00130</name>
</gene>
<reference evidence="2 3" key="2">
    <citation type="journal article" date="2015" name="Stand. Genomic Sci.">
        <title>Draft genome sequence of marine-derived Streptomyces sp. TP-A0598, a producer of anti-MRSA antibiotic lydicamycins.</title>
        <authorList>
            <person name="Komaki H."/>
            <person name="Ichikawa N."/>
            <person name="Hosoyama A."/>
            <person name="Fujita N."/>
            <person name="Igarashi Y."/>
        </authorList>
    </citation>
    <scope>NUCLEOTIDE SEQUENCE [LARGE SCALE GENOMIC DNA]</scope>
    <source>
        <strain evidence="2 3">NBRC 110027</strain>
    </source>
</reference>
<keyword evidence="3" id="KW-1185">Reference proteome</keyword>
<evidence type="ECO:0000313" key="2">
    <source>
        <dbReference type="EMBL" id="GAO13032.1"/>
    </source>
</evidence>
<name>A0A0P4RHS9_9ACTN</name>
<dbReference type="AlphaFoldDB" id="A0A0P4RHS9"/>
<feature type="compositionally biased region" description="Basic and acidic residues" evidence="1">
    <location>
        <begin position="17"/>
        <end position="29"/>
    </location>
</feature>
<organism evidence="2 3">
    <name type="scientific">Streptomyces lydicamycinicus</name>
    <dbReference type="NCBI Taxonomy" id="1546107"/>
    <lineage>
        <taxon>Bacteria</taxon>
        <taxon>Bacillati</taxon>
        <taxon>Actinomycetota</taxon>
        <taxon>Actinomycetes</taxon>
        <taxon>Kitasatosporales</taxon>
        <taxon>Streptomycetaceae</taxon>
        <taxon>Streptomyces</taxon>
    </lineage>
</organism>
<accession>A0A0P4RHS9</accession>
<sequence length="52" mass="5924">MFGRKKNAPQPPQQSKGPREVKNTLDLSRRPVVEHITYSDGTKVTRRADCND</sequence>